<feature type="domain" description="DarT" evidence="7">
    <location>
        <begin position="12"/>
        <end position="218"/>
    </location>
</feature>
<dbReference type="GO" id="GO:0016757">
    <property type="term" value="F:glycosyltransferase activity"/>
    <property type="evidence" value="ECO:0007669"/>
    <property type="project" value="UniProtKB-UniRule"/>
</dbReference>
<proteinExistence type="inferred from homology"/>
<dbReference type="Pfam" id="PF14487">
    <property type="entry name" value="DarT"/>
    <property type="match status" value="1"/>
</dbReference>
<evidence type="ECO:0000256" key="4">
    <source>
        <dbReference type="ARBA" id="ARBA00022695"/>
    </source>
</evidence>
<sequence length="223" mass="25205">MKWQTFVGPPKRRVFHFTKVDNLPAMIQRGALLSDCALRQSGTSFAETGNPAIKQRRRDTPVSVEPGGVVGDYVLFYFAPQSPMLFEVARKAFARFGRVQDQLIYLVTEADMLAARGEVVVTDRNAAKMTAAFSPGVGAIDDLVDWSLMSDQFWRNTLDELDRKERRMAELLVHGSVPLELLTAIVVRTRLTEQLVQRHISGSLLSRIPLCVFPNWYFDETGW</sequence>
<dbReference type="PROSITE" id="PS52018">
    <property type="entry name" value="DART"/>
    <property type="match status" value="1"/>
</dbReference>
<dbReference type="STRING" id="1449976.KALB_8814"/>
<organism evidence="8 9">
    <name type="scientific">Kutzneria albida DSM 43870</name>
    <dbReference type="NCBI Taxonomy" id="1449976"/>
    <lineage>
        <taxon>Bacteria</taxon>
        <taxon>Bacillati</taxon>
        <taxon>Actinomycetota</taxon>
        <taxon>Actinomycetes</taxon>
        <taxon>Pseudonocardiales</taxon>
        <taxon>Pseudonocardiaceae</taxon>
        <taxon>Kutzneria</taxon>
    </lineage>
</organism>
<dbReference type="Proteomes" id="UP000019225">
    <property type="component" value="Chromosome"/>
</dbReference>
<keyword evidence="4 6" id="KW-0548">Nucleotidyltransferase</keyword>
<evidence type="ECO:0000313" key="8">
    <source>
        <dbReference type="EMBL" id="AHI02171.1"/>
    </source>
</evidence>
<dbReference type="EMBL" id="CP007155">
    <property type="protein sequence ID" value="AHI02171.1"/>
    <property type="molecule type" value="Genomic_DNA"/>
</dbReference>
<evidence type="ECO:0000256" key="5">
    <source>
        <dbReference type="ARBA" id="ARBA00023125"/>
    </source>
</evidence>
<dbReference type="OrthoDB" id="9813972at2"/>
<name>W5WN39_9PSEU</name>
<feature type="binding site" evidence="6">
    <location>
        <begin position="16"/>
        <end position="18"/>
    </location>
    <ligand>
        <name>NAD(+)</name>
        <dbReference type="ChEBI" id="CHEBI:57540"/>
    </ligand>
</feature>
<comment type="catalytic activity">
    <reaction evidence="6">
        <text>a thymidine in DNA + NAD(+) = an N-(ADP-alpha-D-ribosyl)-thymidine in DNA + nicotinamide + H(+)</text>
        <dbReference type="Rhea" id="RHEA:71651"/>
        <dbReference type="Rhea" id="RHEA-COMP:13556"/>
        <dbReference type="Rhea" id="RHEA-COMP:18051"/>
        <dbReference type="ChEBI" id="CHEBI:15378"/>
        <dbReference type="ChEBI" id="CHEBI:17154"/>
        <dbReference type="ChEBI" id="CHEBI:57540"/>
        <dbReference type="ChEBI" id="CHEBI:137386"/>
        <dbReference type="ChEBI" id="CHEBI:191199"/>
    </reaction>
</comment>
<evidence type="ECO:0000256" key="6">
    <source>
        <dbReference type="PROSITE-ProRule" id="PRU01362"/>
    </source>
</evidence>
<protein>
    <recommendedName>
        <fullName evidence="7">DarT domain-containing protein</fullName>
    </recommendedName>
</protein>
<keyword evidence="9" id="KW-1185">Reference proteome</keyword>
<dbReference type="HOGENOM" id="CLU_113641_0_0_11"/>
<feature type="active site" description="Proton acceptor" evidence="6">
    <location>
        <position position="57"/>
    </location>
</feature>
<comment type="caution">
    <text evidence="6">Lacks conserved residue(s) required for the propagation of feature annotation.</text>
</comment>
<evidence type="ECO:0000259" key="7">
    <source>
        <dbReference type="PROSITE" id="PS52018"/>
    </source>
</evidence>
<evidence type="ECO:0000256" key="2">
    <source>
        <dbReference type="ARBA" id="ARBA00022676"/>
    </source>
</evidence>
<dbReference type="RefSeq" id="WP_025361946.1">
    <property type="nucleotide sequence ID" value="NZ_CP007155.1"/>
</dbReference>
<reference evidence="8 9" key="1">
    <citation type="journal article" date="2014" name="BMC Genomics">
        <title>Complete genome sequence of producer of the glycopeptide antibiotic Aculeximycin Kutzneria albida DSM 43870T, a representative of minor genus of Pseudonocardiaceae.</title>
        <authorList>
            <person name="Rebets Y."/>
            <person name="Tokovenko B."/>
            <person name="Lushchyk I."/>
            <person name="Ruckert C."/>
            <person name="Zaburannyi N."/>
            <person name="Bechthold A."/>
            <person name="Kalinowski J."/>
            <person name="Luzhetskyy A."/>
        </authorList>
    </citation>
    <scope>NUCLEOTIDE SEQUENCE [LARGE SCALE GENOMIC DNA]</scope>
    <source>
        <strain evidence="8">DSM 43870</strain>
    </source>
</reference>
<gene>
    <name evidence="8" type="ORF">KALB_8814</name>
</gene>
<dbReference type="eggNOG" id="COG4948">
    <property type="taxonomic scope" value="Bacteria"/>
</dbReference>
<keyword evidence="5 6" id="KW-0238">DNA-binding</keyword>
<dbReference type="GO" id="GO:0016779">
    <property type="term" value="F:nucleotidyltransferase activity"/>
    <property type="evidence" value="ECO:0007669"/>
    <property type="project" value="UniProtKB-UniRule"/>
</dbReference>
<keyword evidence="2 6" id="KW-0328">Glycosyltransferase</keyword>
<feature type="binding site" evidence="6">
    <location>
        <position position="57"/>
    </location>
    <ligand>
        <name>NAD(+)</name>
        <dbReference type="ChEBI" id="CHEBI:57540"/>
    </ligand>
</feature>
<evidence type="ECO:0000313" key="9">
    <source>
        <dbReference type="Proteomes" id="UP000019225"/>
    </source>
</evidence>
<feature type="active site" evidence="6">
    <location>
        <position position="170"/>
    </location>
</feature>
<keyword evidence="3 6" id="KW-0808">Transferase</keyword>
<dbReference type="GO" id="GO:0003677">
    <property type="term" value="F:DNA binding"/>
    <property type="evidence" value="ECO:0007669"/>
    <property type="project" value="UniProtKB-UniRule"/>
</dbReference>
<evidence type="ECO:0000256" key="3">
    <source>
        <dbReference type="ARBA" id="ARBA00022679"/>
    </source>
</evidence>
<evidence type="ECO:0000256" key="1">
    <source>
        <dbReference type="ARBA" id="ARBA00022649"/>
    </source>
</evidence>
<feature type="binding site" evidence="6">
    <location>
        <position position="33"/>
    </location>
    <ligand>
        <name>NAD(+)</name>
        <dbReference type="ChEBI" id="CHEBI:57540"/>
    </ligand>
</feature>
<keyword evidence="1 6" id="KW-1277">Toxin-antitoxin system</keyword>
<dbReference type="KEGG" id="kal:KALB_8814"/>
<dbReference type="AlphaFoldDB" id="W5WN39"/>
<accession>W5WN39</accession>
<comment type="similarity">
    <text evidence="6">Belongs to the DarT ADP-ribosyltransferase family.</text>
</comment>
<dbReference type="InterPro" id="IPR029494">
    <property type="entry name" value="DarT"/>
</dbReference>